<accession>A0A8S2LHB5</accession>
<gene>
    <name evidence="1" type="ORF">GIL414_LOCUS6839</name>
</gene>
<dbReference type="AlphaFoldDB" id="A0A8S2LHB5"/>
<dbReference type="InterPro" id="IPR016117">
    <property type="entry name" value="ArgJ-like_dom_sf"/>
</dbReference>
<dbReference type="Proteomes" id="UP000681720">
    <property type="component" value="Unassembled WGS sequence"/>
</dbReference>
<proteinExistence type="predicted"/>
<name>A0A8S2LHB5_9BILA</name>
<evidence type="ECO:0000313" key="2">
    <source>
        <dbReference type="Proteomes" id="UP000681720"/>
    </source>
</evidence>
<comment type="caution">
    <text evidence="1">The sequence shown here is derived from an EMBL/GenBank/DDBJ whole genome shotgun (WGS) entry which is preliminary data.</text>
</comment>
<protein>
    <submittedName>
        <fullName evidence="1">Uncharacterized protein</fullName>
    </submittedName>
</protein>
<evidence type="ECO:0000313" key="1">
    <source>
        <dbReference type="EMBL" id="CAF3906619.1"/>
    </source>
</evidence>
<dbReference type="EMBL" id="CAJOBJ010002007">
    <property type="protein sequence ID" value="CAF3906619.1"/>
    <property type="molecule type" value="Genomic_DNA"/>
</dbReference>
<organism evidence="1 2">
    <name type="scientific">Rotaria magnacalcarata</name>
    <dbReference type="NCBI Taxonomy" id="392030"/>
    <lineage>
        <taxon>Eukaryota</taxon>
        <taxon>Metazoa</taxon>
        <taxon>Spiralia</taxon>
        <taxon>Gnathifera</taxon>
        <taxon>Rotifera</taxon>
        <taxon>Eurotatoria</taxon>
        <taxon>Bdelloidea</taxon>
        <taxon>Philodinida</taxon>
        <taxon>Philodinidae</taxon>
        <taxon>Rotaria</taxon>
    </lineage>
</organism>
<feature type="non-terminal residue" evidence="1">
    <location>
        <position position="1"/>
    </location>
</feature>
<dbReference type="SUPFAM" id="SSF56266">
    <property type="entry name" value="DmpA/ArgJ-like"/>
    <property type="match status" value="1"/>
</dbReference>
<dbReference type="Gene3D" id="3.60.70.12">
    <property type="entry name" value="L-amino peptidase D-ALA esterase/amidase"/>
    <property type="match status" value="1"/>
</dbReference>
<reference evidence="1" key="1">
    <citation type="submission" date="2021-02" db="EMBL/GenBank/DDBJ databases">
        <authorList>
            <person name="Nowell W R."/>
        </authorList>
    </citation>
    <scope>NUCLEOTIDE SEQUENCE</scope>
</reference>
<sequence length="41" mass="4676">MLNSRKLRARDLGIQFGRIPDKYNAITDIEGVQVGFKTIIQ</sequence>